<evidence type="ECO:0000259" key="1">
    <source>
        <dbReference type="Pfam" id="PF23139"/>
    </source>
</evidence>
<protein>
    <recommendedName>
        <fullName evidence="1">ATP-dependent RecD2 DNA helicase OB-fold domain-containing protein</fullName>
    </recommendedName>
</protein>
<proteinExistence type="predicted"/>
<dbReference type="Pfam" id="PF23139">
    <property type="entry name" value="OB_YrrC"/>
    <property type="match status" value="1"/>
</dbReference>
<dbReference type="InterPro" id="IPR055446">
    <property type="entry name" value="RecD2_N_OB"/>
</dbReference>
<accession>A0ABW6C0Z1</accession>
<keyword evidence="3" id="KW-1185">Reference proteome</keyword>
<evidence type="ECO:0000313" key="3">
    <source>
        <dbReference type="Proteomes" id="UP001597641"/>
    </source>
</evidence>
<dbReference type="EMBL" id="JBHUOX010000020">
    <property type="protein sequence ID" value="MFD3002861.1"/>
    <property type="molecule type" value="Genomic_DNA"/>
</dbReference>
<name>A0ABW6C0Z1_9BACT</name>
<dbReference type="Proteomes" id="UP001597641">
    <property type="component" value="Unassembled WGS sequence"/>
</dbReference>
<feature type="domain" description="ATP-dependent RecD2 DNA helicase OB-fold" evidence="1">
    <location>
        <begin position="13"/>
        <end position="87"/>
    </location>
</feature>
<sequence length="185" mass="20921">MQALDRQTSAELEKLSGIVKRVTFHSAETGYTVLKVNSFQRPHEETAVIVHQSKVFAGATVDFYGEWTTHPSYGLQFKASRVIERKPATANAIGNQKVHELTPFFRRIAFKKERIAAITATARKLAVIVWNLVIKAEPYKKSEIKETSEKSRRAGLRQVEKRLRALQLSQGELEKIFSRAAIIAN</sequence>
<reference evidence="3" key="1">
    <citation type="journal article" date="2019" name="Int. J. Syst. Evol. Microbiol.">
        <title>The Global Catalogue of Microorganisms (GCM) 10K type strain sequencing project: providing services to taxonomists for standard genome sequencing and annotation.</title>
        <authorList>
            <consortium name="The Broad Institute Genomics Platform"/>
            <consortium name="The Broad Institute Genome Sequencing Center for Infectious Disease"/>
            <person name="Wu L."/>
            <person name="Ma J."/>
        </authorList>
    </citation>
    <scope>NUCLEOTIDE SEQUENCE [LARGE SCALE GENOMIC DNA]</scope>
    <source>
        <strain evidence="3">KCTC 23984</strain>
    </source>
</reference>
<evidence type="ECO:0000313" key="2">
    <source>
        <dbReference type="EMBL" id="MFD3002861.1"/>
    </source>
</evidence>
<organism evidence="2 3">
    <name type="scientific">Pontibacter toksunensis</name>
    <dbReference type="NCBI Taxonomy" id="1332631"/>
    <lineage>
        <taxon>Bacteria</taxon>
        <taxon>Pseudomonadati</taxon>
        <taxon>Bacteroidota</taxon>
        <taxon>Cytophagia</taxon>
        <taxon>Cytophagales</taxon>
        <taxon>Hymenobacteraceae</taxon>
        <taxon>Pontibacter</taxon>
    </lineage>
</organism>
<dbReference type="RefSeq" id="WP_377489078.1">
    <property type="nucleotide sequence ID" value="NZ_JBHUOX010000020.1"/>
</dbReference>
<comment type="caution">
    <text evidence="2">The sequence shown here is derived from an EMBL/GenBank/DDBJ whole genome shotgun (WGS) entry which is preliminary data.</text>
</comment>
<gene>
    <name evidence="2" type="ORF">ACFS7Z_21010</name>
</gene>